<comment type="caution">
    <text evidence="1">The sequence shown here is derived from an EMBL/GenBank/DDBJ whole genome shotgun (WGS) entry which is preliminary data.</text>
</comment>
<protein>
    <submittedName>
        <fullName evidence="1">Uncharacterized protein</fullName>
    </submittedName>
</protein>
<proteinExistence type="predicted"/>
<dbReference type="Proteomes" id="UP000076603">
    <property type="component" value="Unassembled WGS sequence"/>
</dbReference>
<keyword evidence="2" id="KW-1185">Reference proteome</keyword>
<dbReference type="OrthoDB" id="1938298at2"/>
<organism evidence="1 2">
    <name type="scientific">Clostridium magnum DSM 2767</name>
    <dbReference type="NCBI Taxonomy" id="1121326"/>
    <lineage>
        <taxon>Bacteria</taxon>
        <taxon>Bacillati</taxon>
        <taxon>Bacillota</taxon>
        <taxon>Clostridia</taxon>
        <taxon>Eubacteriales</taxon>
        <taxon>Clostridiaceae</taxon>
        <taxon>Clostridium</taxon>
    </lineage>
</organism>
<sequence>MSEENLKTTYNMFYKKFSGDNIHNERIKQSITNGLLGLALLMDVFTDIGLNFKEATGYSSKDIETALKTSVIKELLEDNTKSKSVVDITLETFSRMAANGELTRDADYDCVKDSDGDKVLRLNYTVFYDRFLKYCKDHNLDIEVLTLGSFKKQLSKMNYCKFYNKPTCFHVANTYNGTKKTFRAAVLVVDKLKNNNIDADFMVD</sequence>
<name>A0A162QFA3_9CLOT</name>
<gene>
    <name evidence="1" type="ORF">CLMAG_62430</name>
</gene>
<evidence type="ECO:0000313" key="1">
    <source>
        <dbReference type="EMBL" id="KZL88471.1"/>
    </source>
</evidence>
<dbReference type="EMBL" id="LWAE01000018">
    <property type="protein sequence ID" value="KZL88471.1"/>
    <property type="molecule type" value="Genomic_DNA"/>
</dbReference>
<reference evidence="1 2" key="1">
    <citation type="submission" date="2016-04" db="EMBL/GenBank/DDBJ databases">
        <title>Genome sequence of Clostridium magnum DSM 2767.</title>
        <authorList>
            <person name="Poehlein A."/>
            <person name="Uhlig R."/>
            <person name="Fischer R."/>
            <person name="Bahl H."/>
            <person name="Daniel R."/>
        </authorList>
    </citation>
    <scope>NUCLEOTIDE SEQUENCE [LARGE SCALE GENOMIC DNA]</scope>
    <source>
        <strain evidence="1 2">DSM 2767</strain>
    </source>
</reference>
<dbReference type="RefSeq" id="WP_066631090.1">
    <property type="nucleotide sequence ID" value="NZ_FQXL01000039.1"/>
</dbReference>
<evidence type="ECO:0000313" key="2">
    <source>
        <dbReference type="Proteomes" id="UP000076603"/>
    </source>
</evidence>
<dbReference type="AlphaFoldDB" id="A0A162QFA3"/>
<dbReference type="PATRIC" id="fig|1121326.3.peg.6317"/>
<accession>A0A162QFA3</accession>